<keyword evidence="3 5" id="KW-0479">Metal-binding</keyword>
<keyword evidence="7" id="KW-1185">Reference proteome</keyword>
<dbReference type="GO" id="GO:0019825">
    <property type="term" value="F:oxygen binding"/>
    <property type="evidence" value="ECO:0007669"/>
    <property type="project" value="InterPro"/>
</dbReference>
<evidence type="ECO:0000256" key="4">
    <source>
        <dbReference type="ARBA" id="ARBA00023004"/>
    </source>
</evidence>
<dbReference type="Proteomes" id="UP000248553">
    <property type="component" value="Unassembled WGS sequence"/>
</dbReference>
<proteinExistence type="predicted"/>
<keyword evidence="4 5" id="KW-0408">Iron</keyword>
<organism evidence="6 7">
    <name type="scientific">Hymenobacter edaphi</name>
    <dbReference type="NCBI Taxonomy" id="2211146"/>
    <lineage>
        <taxon>Bacteria</taxon>
        <taxon>Pseudomonadati</taxon>
        <taxon>Bacteroidota</taxon>
        <taxon>Cytophagia</taxon>
        <taxon>Cytophagales</taxon>
        <taxon>Hymenobacteraceae</taxon>
        <taxon>Hymenobacter</taxon>
    </lineage>
</organism>
<name>A0A328BM29_9BACT</name>
<dbReference type="Gene3D" id="1.10.490.10">
    <property type="entry name" value="Globins"/>
    <property type="match status" value="1"/>
</dbReference>
<sequence length="132" mass="15103">MPTPASTLPDISTEADIQALVDRFYDKVNQDALLGPVFNDVAAVHWPAHLPTMYDFWSSILLGTARYKGRPFPKHLVLPIEKPHFQRWLELFYQTVQENFAGPKAEEAKVKALNIATMFEYRMRPKSSLSIL</sequence>
<keyword evidence="2 5" id="KW-0349">Heme</keyword>
<dbReference type="GO" id="GO:0020037">
    <property type="term" value="F:heme binding"/>
    <property type="evidence" value="ECO:0007669"/>
    <property type="project" value="InterPro"/>
</dbReference>
<protein>
    <submittedName>
        <fullName evidence="6">Sec-independent protein translocase TatC</fullName>
    </submittedName>
</protein>
<evidence type="ECO:0000313" key="7">
    <source>
        <dbReference type="Proteomes" id="UP000248553"/>
    </source>
</evidence>
<dbReference type="OrthoDB" id="25954at2"/>
<evidence type="ECO:0000256" key="5">
    <source>
        <dbReference type="PIRSR" id="PIRSR601486-1"/>
    </source>
</evidence>
<evidence type="ECO:0000256" key="1">
    <source>
        <dbReference type="ARBA" id="ARBA00022448"/>
    </source>
</evidence>
<dbReference type="SUPFAM" id="SSF46458">
    <property type="entry name" value="Globin-like"/>
    <property type="match status" value="1"/>
</dbReference>
<dbReference type="Pfam" id="PF01152">
    <property type="entry name" value="Bac_globin"/>
    <property type="match status" value="1"/>
</dbReference>
<dbReference type="EMBL" id="QHKM01000003">
    <property type="protein sequence ID" value="RAK66994.1"/>
    <property type="molecule type" value="Genomic_DNA"/>
</dbReference>
<gene>
    <name evidence="6" type="ORF">DLM85_12390</name>
</gene>
<dbReference type="RefSeq" id="WP_111478415.1">
    <property type="nucleotide sequence ID" value="NZ_QHKM01000003.1"/>
</dbReference>
<dbReference type="InterPro" id="IPR012292">
    <property type="entry name" value="Globin/Proto"/>
</dbReference>
<accession>A0A328BM29</accession>
<dbReference type="InterPro" id="IPR001486">
    <property type="entry name" value="Hemoglobin_trunc"/>
</dbReference>
<dbReference type="AlphaFoldDB" id="A0A328BM29"/>
<evidence type="ECO:0000256" key="3">
    <source>
        <dbReference type="ARBA" id="ARBA00022723"/>
    </source>
</evidence>
<dbReference type="GO" id="GO:0046872">
    <property type="term" value="F:metal ion binding"/>
    <property type="evidence" value="ECO:0007669"/>
    <property type="project" value="UniProtKB-KW"/>
</dbReference>
<feature type="binding site" description="distal binding residue" evidence="5">
    <location>
        <position position="49"/>
    </location>
    <ligand>
        <name>heme</name>
        <dbReference type="ChEBI" id="CHEBI:30413"/>
    </ligand>
    <ligandPart>
        <name>Fe</name>
        <dbReference type="ChEBI" id="CHEBI:18248"/>
    </ligandPart>
</feature>
<dbReference type="CDD" id="cd08916">
    <property type="entry name" value="TrHb3_P"/>
    <property type="match status" value="1"/>
</dbReference>
<evidence type="ECO:0000256" key="2">
    <source>
        <dbReference type="ARBA" id="ARBA00022617"/>
    </source>
</evidence>
<keyword evidence="1" id="KW-0813">Transport</keyword>
<evidence type="ECO:0000313" key="6">
    <source>
        <dbReference type="EMBL" id="RAK66994.1"/>
    </source>
</evidence>
<comment type="caution">
    <text evidence="6">The sequence shown here is derived from an EMBL/GenBank/DDBJ whole genome shotgun (WGS) entry which is preliminary data.</text>
</comment>
<reference evidence="7" key="1">
    <citation type="submission" date="2018-05" db="EMBL/GenBank/DDBJ databases">
        <authorList>
            <person name="Nie L."/>
        </authorList>
    </citation>
    <scope>NUCLEOTIDE SEQUENCE [LARGE SCALE GENOMIC DNA]</scope>
    <source>
        <strain evidence="7">NL</strain>
    </source>
</reference>
<dbReference type="InterPro" id="IPR009050">
    <property type="entry name" value="Globin-like_sf"/>
</dbReference>